<dbReference type="EC" id="3.4.21.-" evidence="1"/>
<keyword evidence="2" id="KW-1185">Reference proteome</keyword>
<reference evidence="1" key="1">
    <citation type="submission" date="2024-12" db="EMBL/GenBank/DDBJ databases">
        <authorList>
            <person name="Wu N."/>
        </authorList>
    </citation>
    <scope>NUCLEOTIDE SEQUENCE</scope>
    <source>
        <strain evidence="1">P15</strain>
    </source>
</reference>
<keyword evidence="1" id="KW-0378">Hydrolase</keyword>
<evidence type="ECO:0000313" key="1">
    <source>
        <dbReference type="EMBL" id="MFM9327235.1"/>
    </source>
</evidence>
<evidence type="ECO:0000313" key="2">
    <source>
        <dbReference type="Proteomes" id="UP001631969"/>
    </source>
</evidence>
<organism evidence="1 2">
    <name type="scientific">Paenibacillus mesotrionivorans</name>
    <dbReference type="NCBI Taxonomy" id="3160968"/>
    <lineage>
        <taxon>Bacteria</taxon>
        <taxon>Bacillati</taxon>
        <taxon>Bacillota</taxon>
        <taxon>Bacilli</taxon>
        <taxon>Bacillales</taxon>
        <taxon>Paenibacillaceae</taxon>
        <taxon>Paenibacillus</taxon>
    </lineage>
</organism>
<protein>
    <submittedName>
        <fullName evidence="1">SepM family pheromone-processing serine protease</fullName>
        <ecNumber evidence="1">3.4.21.-</ecNumber>
    </submittedName>
</protein>
<comment type="caution">
    <text evidence="1">The sequence shown here is derived from an EMBL/GenBank/DDBJ whole genome shotgun (WGS) entry which is preliminary data.</text>
</comment>
<proteinExistence type="predicted"/>
<sequence length="351" mass="38113">MSNNRSSWSKARLGGTVALAAILGFLLFYPLPYFVKTPGSAEAVKTRVSVEGSDWQEKGDFLFTTVLQHIKPSILEYAFVRVKEKYTETVPVEQAIGNVSDVDAYNQLTEWMRVDSEASAVMAAYDYLNKPLQVDETGVIIRSFLKDTLASRKLHEGDIVTGIEGKPIRNSEELALQLKNRKPGDAVKVQIQRGKKTLEETVTLVKLDDGGGASRAGIGFYFSPVRKALPDIPVKFKLDDIGGPSAGLMLTLDIVSKLEQKDYTRGLKIAGTGTIDAKGNVGQIGGIRYKLVAASREGAAYFLCPKDVLASDGNQKEAEAFLQSYSTKMKLVPVATLKEAAAFLAGLPDQG</sequence>
<name>A0ACC7NT89_9BACL</name>
<keyword evidence="1" id="KW-0645">Protease</keyword>
<gene>
    <name evidence="1" type="ORF">ACI1P1_02880</name>
</gene>
<accession>A0ACC7NT89</accession>
<dbReference type="EMBL" id="JBJURJ010000002">
    <property type="protein sequence ID" value="MFM9327235.1"/>
    <property type="molecule type" value="Genomic_DNA"/>
</dbReference>
<dbReference type="Proteomes" id="UP001631969">
    <property type="component" value="Unassembled WGS sequence"/>
</dbReference>